<keyword evidence="5" id="KW-0547">Nucleotide-binding</keyword>
<evidence type="ECO:0000256" key="3">
    <source>
        <dbReference type="ARBA" id="ARBA00022679"/>
    </source>
</evidence>
<evidence type="ECO:0000313" key="13">
    <source>
        <dbReference type="EMBL" id="KAE8959775.1"/>
    </source>
</evidence>
<dbReference type="FunFam" id="3.30.420.40:FF:000153">
    <property type="entry name" value="Putative fructokinase"/>
    <property type="match status" value="1"/>
</dbReference>
<evidence type="ECO:0000256" key="1">
    <source>
        <dbReference type="ARBA" id="ARBA00001946"/>
    </source>
</evidence>
<accession>A0A6A3GML4</accession>
<evidence type="ECO:0000256" key="10">
    <source>
        <dbReference type="ARBA" id="ARBA00023277"/>
    </source>
</evidence>
<comment type="caution">
    <text evidence="13">The sequence shown here is derived from an EMBL/GenBank/DDBJ whole genome shotgun (WGS) entry which is preliminary data.</text>
</comment>
<keyword evidence="10" id="KW-0119">Carbohydrate metabolism</keyword>
<evidence type="ECO:0000256" key="4">
    <source>
        <dbReference type="ARBA" id="ARBA00022723"/>
    </source>
</evidence>
<evidence type="ECO:0000256" key="11">
    <source>
        <dbReference type="ARBA" id="ARBA00038887"/>
    </source>
</evidence>
<keyword evidence="3" id="KW-0808">Transferase</keyword>
<dbReference type="EC" id="2.7.1.4" evidence="11"/>
<evidence type="ECO:0000256" key="8">
    <source>
        <dbReference type="ARBA" id="ARBA00022840"/>
    </source>
</evidence>
<gene>
    <name evidence="13" type="ORF">PR002_g30425</name>
</gene>
<protein>
    <recommendedName>
        <fullName evidence="11">fructokinase</fullName>
        <ecNumber evidence="11">2.7.1.4</ecNumber>
    </recommendedName>
</protein>
<keyword evidence="9" id="KW-0460">Magnesium</keyword>
<comment type="similarity">
    <text evidence="2">Belongs to the ROK (NagC/XylR) family.</text>
</comment>
<sequence>MPRFAGVEVGGTTWVAAIAEDHPENILEKFEVDTTTPDETMGAIVAWLKERKFDSIGIASFGPVDLNKKSPTYGFITSTPKPNS</sequence>
<dbReference type="EMBL" id="QXFU01006894">
    <property type="protein sequence ID" value="KAE8959775.1"/>
    <property type="molecule type" value="Genomic_DNA"/>
</dbReference>
<evidence type="ECO:0000313" key="14">
    <source>
        <dbReference type="Proteomes" id="UP000435112"/>
    </source>
</evidence>
<dbReference type="InterPro" id="IPR000600">
    <property type="entry name" value="ROK"/>
</dbReference>
<dbReference type="Proteomes" id="UP000435112">
    <property type="component" value="Unassembled WGS sequence"/>
</dbReference>
<dbReference type="InterPro" id="IPR043129">
    <property type="entry name" value="ATPase_NBD"/>
</dbReference>
<evidence type="ECO:0000256" key="2">
    <source>
        <dbReference type="ARBA" id="ARBA00006479"/>
    </source>
</evidence>
<dbReference type="InterPro" id="IPR051804">
    <property type="entry name" value="Carb_Metab_Reg_Kinase/Isom"/>
</dbReference>
<dbReference type="AlphaFoldDB" id="A0A6A3GML4"/>
<comment type="cofactor">
    <cofactor evidence="1">
        <name>Mg(2+)</name>
        <dbReference type="ChEBI" id="CHEBI:18420"/>
    </cofactor>
</comment>
<evidence type="ECO:0000256" key="7">
    <source>
        <dbReference type="ARBA" id="ARBA00022833"/>
    </source>
</evidence>
<dbReference type="GO" id="GO:0005524">
    <property type="term" value="F:ATP binding"/>
    <property type="evidence" value="ECO:0007669"/>
    <property type="project" value="UniProtKB-KW"/>
</dbReference>
<keyword evidence="4" id="KW-0479">Metal-binding</keyword>
<dbReference type="PANTHER" id="PTHR42742:SF3">
    <property type="entry name" value="FRUCTOKINASE"/>
    <property type="match status" value="1"/>
</dbReference>
<dbReference type="GO" id="GO:0008865">
    <property type="term" value="F:fructokinase activity"/>
    <property type="evidence" value="ECO:0007669"/>
    <property type="project" value="UniProtKB-EC"/>
</dbReference>
<dbReference type="Pfam" id="PF00480">
    <property type="entry name" value="ROK"/>
    <property type="match status" value="1"/>
</dbReference>
<dbReference type="SUPFAM" id="SSF53067">
    <property type="entry name" value="Actin-like ATPase domain"/>
    <property type="match status" value="1"/>
</dbReference>
<evidence type="ECO:0000256" key="9">
    <source>
        <dbReference type="ARBA" id="ARBA00022842"/>
    </source>
</evidence>
<name>A0A6A3GML4_9STRA</name>
<evidence type="ECO:0000256" key="5">
    <source>
        <dbReference type="ARBA" id="ARBA00022741"/>
    </source>
</evidence>
<dbReference type="Gene3D" id="3.30.420.40">
    <property type="match status" value="1"/>
</dbReference>
<evidence type="ECO:0000256" key="12">
    <source>
        <dbReference type="ARBA" id="ARBA00048451"/>
    </source>
</evidence>
<proteinExistence type="inferred from homology"/>
<dbReference type="OrthoDB" id="10260668at2759"/>
<evidence type="ECO:0000256" key="6">
    <source>
        <dbReference type="ARBA" id="ARBA00022777"/>
    </source>
</evidence>
<keyword evidence="8" id="KW-0067">ATP-binding</keyword>
<reference evidence="13 14" key="1">
    <citation type="submission" date="2018-09" db="EMBL/GenBank/DDBJ databases">
        <title>Genomic investigation of the strawberry pathogen Phytophthora fragariae indicates pathogenicity is determined by transcriptional variation in three key races.</title>
        <authorList>
            <person name="Adams T.M."/>
            <person name="Armitage A.D."/>
            <person name="Sobczyk M.K."/>
            <person name="Bates H.J."/>
            <person name="Dunwell J.M."/>
            <person name="Nellist C.F."/>
            <person name="Harrison R.J."/>
        </authorList>
    </citation>
    <scope>NUCLEOTIDE SEQUENCE [LARGE SCALE GENOMIC DNA]</scope>
    <source>
        <strain evidence="13 14">SCRP324</strain>
    </source>
</reference>
<comment type="catalytic activity">
    <reaction evidence="12">
        <text>D-fructose + ATP = D-fructose 6-phosphate + ADP + H(+)</text>
        <dbReference type="Rhea" id="RHEA:16125"/>
        <dbReference type="ChEBI" id="CHEBI:15378"/>
        <dbReference type="ChEBI" id="CHEBI:30616"/>
        <dbReference type="ChEBI" id="CHEBI:37721"/>
        <dbReference type="ChEBI" id="CHEBI:61527"/>
        <dbReference type="ChEBI" id="CHEBI:456216"/>
        <dbReference type="EC" id="2.7.1.4"/>
    </reaction>
</comment>
<organism evidence="13 14">
    <name type="scientific">Phytophthora rubi</name>
    <dbReference type="NCBI Taxonomy" id="129364"/>
    <lineage>
        <taxon>Eukaryota</taxon>
        <taxon>Sar</taxon>
        <taxon>Stramenopiles</taxon>
        <taxon>Oomycota</taxon>
        <taxon>Peronosporomycetes</taxon>
        <taxon>Peronosporales</taxon>
        <taxon>Peronosporaceae</taxon>
        <taxon>Phytophthora</taxon>
    </lineage>
</organism>
<dbReference type="GO" id="GO:0046872">
    <property type="term" value="F:metal ion binding"/>
    <property type="evidence" value="ECO:0007669"/>
    <property type="project" value="UniProtKB-KW"/>
</dbReference>
<keyword evidence="6" id="KW-0418">Kinase</keyword>
<dbReference type="PANTHER" id="PTHR42742">
    <property type="entry name" value="TRANSCRIPTIONAL REPRESSOR MPRA"/>
    <property type="match status" value="1"/>
</dbReference>
<keyword evidence="7" id="KW-0862">Zinc</keyword>
<feature type="non-terminal residue" evidence="13">
    <location>
        <position position="84"/>
    </location>
</feature>